<organism evidence="2 3">
    <name type="scientific">Streptomyces boetiae</name>
    <dbReference type="NCBI Taxonomy" id="3075541"/>
    <lineage>
        <taxon>Bacteria</taxon>
        <taxon>Bacillati</taxon>
        <taxon>Actinomycetota</taxon>
        <taxon>Actinomycetes</taxon>
        <taxon>Kitasatosporales</taxon>
        <taxon>Streptomycetaceae</taxon>
        <taxon>Streptomyces</taxon>
    </lineage>
</organism>
<dbReference type="EMBL" id="JAVREN010000044">
    <property type="protein sequence ID" value="MDT0309714.1"/>
    <property type="molecule type" value="Genomic_DNA"/>
</dbReference>
<dbReference type="CDD" id="cd00093">
    <property type="entry name" value="HTH_XRE"/>
    <property type="match status" value="1"/>
</dbReference>
<dbReference type="InterPro" id="IPR043917">
    <property type="entry name" value="DUF5753"/>
</dbReference>
<dbReference type="Gene3D" id="1.10.260.40">
    <property type="entry name" value="lambda repressor-like DNA-binding domains"/>
    <property type="match status" value="1"/>
</dbReference>
<keyword evidence="3" id="KW-1185">Reference proteome</keyword>
<dbReference type="Pfam" id="PF01381">
    <property type="entry name" value="HTH_3"/>
    <property type="match status" value="1"/>
</dbReference>
<dbReference type="PROSITE" id="PS50943">
    <property type="entry name" value="HTH_CROC1"/>
    <property type="match status" value="1"/>
</dbReference>
<dbReference type="RefSeq" id="WP_311632678.1">
    <property type="nucleotide sequence ID" value="NZ_JAVREN010000044.1"/>
</dbReference>
<name>A0ABU2LDQ2_9ACTN</name>
<evidence type="ECO:0000313" key="3">
    <source>
        <dbReference type="Proteomes" id="UP001183388"/>
    </source>
</evidence>
<dbReference type="InterPro" id="IPR010982">
    <property type="entry name" value="Lambda_DNA-bd_dom_sf"/>
</dbReference>
<accession>A0ABU2LDQ2</accession>
<gene>
    <name evidence="2" type="ORF">RM780_22535</name>
</gene>
<dbReference type="Pfam" id="PF19054">
    <property type="entry name" value="DUF5753"/>
    <property type="match status" value="1"/>
</dbReference>
<protein>
    <submittedName>
        <fullName evidence="2">Helix-turn-helix transcriptional regulator</fullName>
    </submittedName>
</protein>
<comment type="caution">
    <text evidence="2">The sequence shown here is derived from an EMBL/GenBank/DDBJ whole genome shotgun (WGS) entry which is preliminary data.</text>
</comment>
<evidence type="ECO:0000259" key="1">
    <source>
        <dbReference type="PROSITE" id="PS50943"/>
    </source>
</evidence>
<dbReference type="Proteomes" id="UP001183388">
    <property type="component" value="Unassembled WGS sequence"/>
</dbReference>
<evidence type="ECO:0000313" key="2">
    <source>
        <dbReference type="EMBL" id="MDT0309714.1"/>
    </source>
</evidence>
<dbReference type="InterPro" id="IPR001387">
    <property type="entry name" value="Cro/C1-type_HTH"/>
</dbReference>
<reference evidence="3" key="1">
    <citation type="submission" date="2023-07" db="EMBL/GenBank/DDBJ databases">
        <title>30 novel species of actinomycetes from the DSMZ collection.</title>
        <authorList>
            <person name="Nouioui I."/>
        </authorList>
    </citation>
    <scope>NUCLEOTIDE SEQUENCE [LARGE SCALE GENOMIC DNA]</scope>
    <source>
        <strain evidence="3">DSM 44917</strain>
    </source>
</reference>
<dbReference type="SMART" id="SM00530">
    <property type="entry name" value="HTH_XRE"/>
    <property type="match status" value="1"/>
</dbReference>
<sequence length="273" mass="30241">MDEDSEPENLSGFHGFGFEVKEVRLGRKLTQKHLALGVGYSEAYVSKVESGQLIPSEKFARGCDHVFGTHGVFERLRRRLEESDHPSWFVPYVQLEQRATRVLDFSSSVVMGLLQTESYARAIFRTAHPWADDDVLTNKVAARMRRRAVLEAPVGPSVWCILHEACLRTAVGGPEVLAEQLAHLLTAVTSWRVTLQVLPFSAGAPAGNVMPLTLMTFSDTRPLLYSEGAQGGRLYDAAPAVDRAMDDYDRLRAHALSPDASLAFIKSLLEESE</sequence>
<feature type="domain" description="HTH cro/C1-type" evidence="1">
    <location>
        <begin position="20"/>
        <end position="73"/>
    </location>
</feature>
<proteinExistence type="predicted"/>
<dbReference type="SUPFAM" id="SSF47413">
    <property type="entry name" value="lambda repressor-like DNA-binding domains"/>
    <property type="match status" value="1"/>
</dbReference>